<evidence type="ECO:0000313" key="3">
    <source>
        <dbReference type="Proteomes" id="UP000003240"/>
    </source>
</evidence>
<dbReference type="PIRSF" id="PIRSF033094">
    <property type="entry name" value="Pesterase_CT488"/>
    <property type="match status" value="1"/>
</dbReference>
<dbReference type="Pfam" id="PF00149">
    <property type="entry name" value="Metallophos"/>
    <property type="match status" value="1"/>
</dbReference>
<proteinExistence type="predicted"/>
<dbReference type="Gene3D" id="3.60.21.10">
    <property type="match status" value="1"/>
</dbReference>
<dbReference type="InterPro" id="IPR004843">
    <property type="entry name" value="Calcineurin-like_PHP"/>
</dbReference>
<comment type="caution">
    <text evidence="2">The sequence shown here is derived from an EMBL/GenBank/DDBJ whole genome shotgun (WGS) entry which is preliminary data.</text>
</comment>
<protein>
    <submittedName>
        <fullName evidence="2">Metallophosphoesterase</fullName>
    </submittedName>
</protein>
<evidence type="ECO:0000259" key="1">
    <source>
        <dbReference type="Pfam" id="PF00149"/>
    </source>
</evidence>
<name>F7NKU5_9FIRM</name>
<evidence type="ECO:0000313" key="2">
    <source>
        <dbReference type="EMBL" id="EGO63288.1"/>
    </source>
</evidence>
<feature type="domain" description="Calcineurin-like phosphoesterase" evidence="1">
    <location>
        <begin position="1"/>
        <end position="198"/>
    </location>
</feature>
<dbReference type="PANTHER" id="PTHR31302:SF22">
    <property type="entry name" value="PHOSPHOESTERASE"/>
    <property type="match status" value="1"/>
</dbReference>
<gene>
    <name evidence="2" type="ORF">ALO_13569</name>
</gene>
<dbReference type="GO" id="GO:0016787">
    <property type="term" value="F:hydrolase activity"/>
    <property type="evidence" value="ECO:0007669"/>
    <property type="project" value="InterPro"/>
</dbReference>
<dbReference type="InterPro" id="IPR029052">
    <property type="entry name" value="Metallo-depent_PP-like"/>
</dbReference>
<keyword evidence="3" id="KW-1185">Reference proteome</keyword>
<accession>F7NKU5</accession>
<dbReference type="PANTHER" id="PTHR31302">
    <property type="entry name" value="TRANSMEMBRANE PROTEIN WITH METALLOPHOSPHOESTERASE DOMAIN-RELATED"/>
    <property type="match status" value="1"/>
</dbReference>
<dbReference type="AlphaFoldDB" id="F7NKU5"/>
<dbReference type="STRING" id="1009370.ALO_13569"/>
<dbReference type="OrthoDB" id="8610138at2"/>
<dbReference type="EMBL" id="AFGF01000121">
    <property type="protein sequence ID" value="EGO63288.1"/>
    <property type="molecule type" value="Genomic_DNA"/>
</dbReference>
<dbReference type="InterPro" id="IPR014578">
    <property type="entry name" value="Pesterase_CT488"/>
</dbReference>
<dbReference type="Proteomes" id="UP000003240">
    <property type="component" value="Unassembled WGS sequence"/>
</dbReference>
<organism evidence="2 3">
    <name type="scientific">Acetonema longum DSM 6540</name>
    <dbReference type="NCBI Taxonomy" id="1009370"/>
    <lineage>
        <taxon>Bacteria</taxon>
        <taxon>Bacillati</taxon>
        <taxon>Bacillota</taxon>
        <taxon>Negativicutes</taxon>
        <taxon>Acetonemataceae</taxon>
        <taxon>Acetonema</taxon>
    </lineage>
</organism>
<dbReference type="SUPFAM" id="SSF56300">
    <property type="entry name" value="Metallo-dependent phosphatases"/>
    <property type="match status" value="1"/>
</dbReference>
<dbReference type="eggNOG" id="COG1768">
    <property type="taxonomic scope" value="Bacteria"/>
</dbReference>
<dbReference type="RefSeq" id="WP_004096630.1">
    <property type="nucleotide sequence ID" value="NZ_AFGF01000121.1"/>
</dbReference>
<dbReference type="InterPro" id="IPR051158">
    <property type="entry name" value="Metallophosphoesterase_sf"/>
</dbReference>
<sequence>MKLFAIADTHLSGNPPLKPMDQFGAQWRSHWKKIKDSWLSKVTDQDAVLLAGDISWAMRLDEALTDLQAIASLPGQKILIRGNHDYWWQTVSKMSLAVNHQLTFLQNGHVALEDIAVCGSRGWTSPADPMFTADDLPIYQRELHRVRLSLNSARQAGFRRILLMLHYPPAYTPSLTGGFMDLIAEYAVETCIFGHLHGEAAQFAPTGTINGTRFHLVACDAVGFELVPINI</sequence>
<reference evidence="2 3" key="1">
    <citation type="journal article" date="2011" name="EMBO J.">
        <title>Structural diversity of bacterial flagellar motors.</title>
        <authorList>
            <person name="Chen S."/>
            <person name="Beeby M."/>
            <person name="Murphy G.E."/>
            <person name="Leadbetter J.R."/>
            <person name="Hendrixson D.R."/>
            <person name="Briegel A."/>
            <person name="Li Z."/>
            <person name="Shi J."/>
            <person name="Tocheva E.I."/>
            <person name="Muller A."/>
            <person name="Dobro M.J."/>
            <person name="Jensen G.J."/>
        </authorList>
    </citation>
    <scope>NUCLEOTIDE SEQUENCE [LARGE SCALE GENOMIC DNA]</scope>
    <source>
        <strain evidence="2 3">DSM 6540</strain>
    </source>
</reference>